<dbReference type="EMBL" id="BLJP01000009">
    <property type="protein sequence ID" value="GFE94151.1"/>
    <property type="molecule type" value="Genomic_DNA"/>
</dbReference>
<keyword evidence="1" id="KW-0175">Coiled coil</keyword>
<evidence type="ECO:0000313" key="3">
    <source>
        <dbReference type="Proteomes" id="UP000548726"/>
    </source>
</evidence>
<reference evidence="2 3" key="1">
    <citation type="journal article" date="2020" name="Cell Rep.">
        <title>Local necrotic cells trigger systemic immune activation via gut microbiome dysbiosis in Drosophila.</title>
        <authorList>
            <person name="Kosakamoto H."/>
            <person name="Yamauchi T."/>
            <person name="Akuzawa-Tokita Y."/>
            <person name="Nishimura K."/>
            <person name="Soga T."/>
            <person name="Murakami T."/>
            <person name="Mori H."/>
            <person name="Yamamoto K."/>
            <person name="Miyazaki R."/>
            <person name="Koto A."/>
            <person name="Miura M."/>
            <person name="Obata F."/>
        </authorList>
    </citation>
    <scope>NUCLEOTIDE SEQUENCE [LARGE SCALE GENOMIC DNA]</scope>
    <source>
        <strain evidence="2 3">Ai</strain>
    </source>
</reference>
<accession>A0A6V8I9C3</accession>
<evidence type="ECO:0000313" key="2">
    <source>
        <dbReference type="EMBL" id="GFE94151.1"/>
    </source>
</evidence>
<evidence type="ECO:0000256" key="1">
    <source>
        <dbReference type="SAM" id="Coils"/>
    </source>
</evidence>
<dbReference type="AlphaFoldDB" id="A0A6V8I9C3"/>
<feature type="coiled-coil region" evidence="1">
    <location>
        <begin position="65"/>
        <end position="92"/>
    </location>
</feature>
<name>A0A6V8I9C3_9PROT</name>
<organism evidence="2 3">
    <name type="scientific">Acetobacter persici</name>
    <dbReference type="NCBI Taxonomy" id="1076596"/>
    <lineage>
        <taxon>Bacteria</taxon>
        <taxon>Pseudomonadati</taxon>
        <taxon>Pseudomonadota</taxon>
        <taxon>Alphaproteobacteria</taxon>
        <taxon>Acetobacterales</taxon>
        <taxon>Acetobacteraceae</taxon>
        <taxon>Acetobacter</taxon>
    </lineage>
</organism>
<dbReference type="Proteomes" id="UP000548726">
    <property type="component" value="Unassembled WGS sequence"/>
</dbReference>
<protein>
    <submittedName>
        <fullName evidence="2">Uncharacterized protein</fullName>
    </submittedName>
</protein>
<comment type="caution">
    <text evidence="2">The sequence shown here is derived from an EMBL/GenBank/DDBJ whole genome shotgun (WGS) entry which is preliminary data.</text>
</comment>
<sequence length="165" mass="17668">MDLSEVKTRLGLNADATDEQVAQSLDAAQAILQAATTASTKLGLHAAATPAEIVAMLENGESARVTTLRGKLETMGQEMQELRETVSREKAESWVKELGARKVVNSQVQEVLLSLHMQNPEQAEIMATSLENVPSGLLASFDPAQRKTTAPVATGLAAEIERNMV</sequence>
<proteinExistence type="predicted"/>
<gene>
    <name evidence="2" type="ORF">DmAi_22100</name>
</gene>
<keyword evidence="3" id="KW-1185">Reference proteome</keyword>